<organism evidence="1 2">
    <name type="scientific">Popillia japonica</name>
    <name type="common">Japanese beetle</name>
    <dbReference type="NCBI Taxonomy" id="7064"/>
    <lineage>
        <taxon>Eukaryota</taxon>
        <taxon>Metazoa</taxon>
        <taxon>Ecdysozoa</taxon>
        <taxon>Arthropoda</taxon>
        <taxon>Hexapoda</taxon>
        <taxon>Insecta</taxon>
        <taxon>Pterygota</taxon>
        <taxon>Neoptera</taxon>
        <taxon>Endopterygota</taxon>
        <taxon>Coleoptera</taxon>
        <taxon>Polyphaga</taxon>
        <taxon>Scarabaeiformia</taxon>
        <taxon>Scarabaeidae</taxon>
        <taxon>Rutelinae</taxon>
        <taxon>Popillia</taxon>
    </lineage>
</organism>
<reference evidence="1 2" key="1">
    <citation type="journal article" date="2024" name="BMC Genomics">
        <title>De novo assembly and annotation of Popillia japonica's genome with initial clues to its potential as an invasive pest.</title>
        <authorList>
            <person name="Cucini C."/>
            <person name="Boschi S."/>
            <person name="Funari R."/>
            <person name="Cardaioli E."/>
            <person name="Iannotti N."/>
            <person name="Marturano G."/>
            <person name="Paoli F."/>
            <person name="Bruttini M."/>
            <person name="Carapelli A."/>
            <person name="Frati F."/>
            <person name="Nardi F."/>
        </authorList>
    </citation>
    <scope>NUCLEOTIDE SEQUENCE [LARGE SCALE GENOMIC DNA]</scope>
    <source>
        <strain evidence="1">DMR45628</strain>
    </source>
</reference>
<sequence length="72" mass="8668">MLFKIVLLNCLIRLKHLNCFKDGYGPNFRHFSRSARPRWLTNLFTQAQYYFFLFNIKTSTNIDLFTKLNAMD</sequence>
<comment type="caution">
    <text evidence="1">The sequence shown here is derived from an EMBL/GenBank/DDBJ whole genome shotgun (WGS) entry which is preliminary data.</text>
</comment>
<dbReference type="Proteomes" id="UP001458880">
    <property type="component" value="Unassembled WGS sequence"/>
</dbReference>
<gene>
    <name evidence="1" type="ORF">QE152_g7475</name>
</gene>
<name>A0AAW1MEG7_POPJA</name>
<evidence type="ECO:0000313" key="1">
    <source>
        <dbReference type="EMBL" id="KAK9744703.1"/>
    </source>
</evidence>
<keyword evidence="2" id="KW-1185">Reference proteome</keyword>
<dbReference type="EMBL" id="JASPKY010000055">
    <property type="protein sequence ID" value="KAK9744703.1"/>
    <property type="molecule type" value="Genomic_DNA"/>
</dbReference>
<protein>
    <submittedName>
        <fullName evidence="1">Uncharacterized protein</fullName>
    </submittedName>
</protein>
<dbReference type="AlphaFoldDB" id="A0AAW1MEG7"/>
<accession>A0AAW1MEG7</accession>
<evidence type="ECO:0000313" key="2">
    <source>
        <dbReference type="Proteomes" id="UP001458880"/>
    </source>
</evidence>
<proteinExistence type="predicted"/>